<accession>A0A2V0NZ68</accession>
<keyword evidence="5" id="KW-1185">Reference proteome</keyword>
<dbReference type="Pfam" id="PF00887">
    <property type="entry name" value="ACBP"/>
    <property type="match status" value="1"/>
</dbReference>
<evidence type="ECO:0000313" key="4">
    <source>
        <dbReference type="EMBL" id="GBF90217.1"/>
    </source>
</evidence>
<dbReference type="InterPro" id="IPR022408">
    <property type="entry name" value="Acyl-CoA-binding_prot_CS"/>
</dbReference>
<dbReference type="GO" id="GO:0000062">
    <property type="term" value="F:fatty-acyl-CoA binding"/>
    <property type="evidence" value="ECO:0007669"/>
    <property type="project" value="InterPro"/>
</dbReference>
<dbReference type="SUPFAM" id="SSF47027">
    <property type="entry name" value="Acyl-CoA binding protein"/>
    <property type="match status" value="1"/>
</dbReference>
<dbReference type="InterPro" id="IPR035984">
    <property type="entry name" value="Acyl-CoA-binding_sf"/>
</dbReference>
<comment type="similarity">
    <text evidence="1">Belongs to the ACBP family.</text>
</comment>
<dbReference type="PANTHER" id="PTHR23310">
    <property type="entry name" value="ACYL-COA-BINDING PROTEIN, ACBP"/>
    <property type="match status" value="1"/>
</dbReference>
<dbReference type="STRING" id="307507.A0A2V0NZ68"/>
<protein>
    <recommendedName>
        <fullName evidence="3">ACB domain-containing protein</fullName>
    </recommendedName>
</protein>
<dbReference type="InParanoid" id="A0A2V0NZ68"/>
<comment type="caution">
    <text evidence="4">The sequence shown here is derived from an EMBL/GenBank/DDBJ whole genome shotgun (WGS) entry which is preliminary data.</text>
</comment>
<dbReference type="PROSITE" id="PS51228">
    <property type="entry name" value="ACB_2"/>
    <property type="match status" value="1"/>
</dbReference>
<dbReference type="Proteomes" id="UP000247498">
    <property type="component" value="Unassembled WGS sequence"/>
</dbReference>
<dbReference type="FunCoup" id="A0A2V0NZ68">
    <property type="interactions" value="989"/>
</dbReference>
<keyword evidence="2" id="KW-0446">Lipid-binding</keyword>
<dbReference type="InterPro" id="IPR000582">
    <property type="entry name" value="Acyl-CoA-binding_protein"/>
</dbReference>
<name>A0A2V0NZ68_9CHLO</name>
<dbReference type="Gene3D" id="1.20.80.10">
    <property type="match status" value="1"/>
</dbReference>
<dbReference type="PANTHER" id="PTHR23310:SF62">
    <property type="entry name" value="ACYL-COA BINDING PROTEIN 1, ISOFORM A"/>
    <property type="match status" value="1"/>
</dbReference>
<evidence type="ECO:0000259" key="3">
    <source>
        <dbReference type="PROSITE" id="PS51228"/>
    </source>
</evidence>
<dbReference type="OrthoDB" id="346910at2759"/>
<dbReference type="AlphaFoldDB" id="A0A2V0NZ68"/>
<evidence type="ECO:0000256" key="1">
    <source>
        <dbReference type="ARBA" id="ARBA00005567"/>
    </source>
</evidence>
<evidence type="ECO:0000256" key="2">
    <source>
        <dbReference type="ARBA" id="ARBA00023121"/>
    </source>
</evidence>
<sequence>MGLEEDFKAAAEEIRPVEGVSWDDMLEMYGLYKQATVGDNTTSKPGMLDPKGRRKWDAWNNKKGLTKEEAMTQYIACVQVCLDKYRKPEAQPA</sequence>
<organism evidence="4 5">
    <name type="scientific">Raphidocelis subcapitata</name>
    <dbReference type="NCBI Taxonomy" id="307507"/>
    <lineage>
        <taxon>Eukaryota</taxon>
        <taxon>Viridiplantae</taxon>
        <taxon>Chlorophyta</taxon>
        <taxon>core chlorophytes</taxon>
        <taxon>Chlorophyceae</taxon>
        <taxon>CS clade</taxon>
        <taxon>Sphaeropleales</taxon>
        <taxon>Selenastraceae</taxon>
        <taxon>Raphidocelis</taxon>
    </lineage>
</organism>
<reference evidence="4 5" key="1">
    <citation type="journal article" date="2018" name="Sci. Rep.">
        <title>Raphidocelis subcapitata (=Pseudokirchneriella subcapitata) provides an insight into genome evolution and environmental adaptations in the Sphaeropleales.</title>
        <authorList>
            <person name="Suzuki S."/>
            <person name="Yamaguchi H."/>
            <person name="Nakajima N."/>
            <person name="Kawachi M."/>
        </authorList>
    </citation>
    <scope>NUCLEOTIDE SEQUENCE [LARGE SCALE GENOMIC DNA]</scope>
    <source>
        <strain evidence="4 5">NIES-35</strain>
    </source>
</reference>
<gene>
    <name evidence="4" type="ORF">Rsub_03350</name>
</gene>
<feature type="domain" description="ACB" evidence="3">
    <location>
        <begin position="3"/>
        <end position="87"/>
    </location>
</feature>
<dbReference type="GO" id="GO:0006631">
    <property type="term" value="P:fatty acid metabolic process"/>
    <property type="evidence" value="ECO:0007669"/>
    <property type="project" value="TreeGrafter"/>
</dbReference>
<evidence type="ECO:0000313" key="5">
    <source>
        <dbReference type="Proteomes" id="UP000247498"/>
    </source>
</evidence>
<dbReference type="PRINTS" id="PR00689">
    <property type="entry name" value="ACOABINDINGP"/>
</dbReference>
<proteinExistence type="inferred from homology"/>
<dbReference type="InterPro" id="IPR014352">
    <property type="entry name" value="FERM/acyl-CoA-bd_prot_sf"/>
</dbReference>
<dbReference type="EMBL" id="BDRX01000015">
    <property type="protein sequence ID" value="GBF90217.1"/>
    <property type="molecule type" value="Genomic_DNA"/>
</dbReference>
<dbReference type="PROSITE" id="PS00880">
    <property type="entry name" value="ACB_1"/>
    <property type="match status" value="1"/>
</dbReference>